<dbReference type="AlphaFoldDB" id="A0A1M6Z785"/>
<evidence type="ECO:0000313" key="2">
    <source>
        <dbReference type="Proteomes" id="UP000184028"/>
    </source>
</evidence>
<sequence length="144" mass="17368">MAVNLQFLQIRQLSYLISLKYVIKKKMEYKDNIKFVDTETKEELIFNFKTWISVIQGIIIKYAKKTEQEARSLVEARNFLIPETYEQVIFYSHESEFHWAMLITYGEGYWQRGISSDEPSDYITWESQYRIDNSLKEESFEFID</sequence>
<keyword evidence="2" id="KW-1185">Reference proteome</keyword>
<organism evidence="1 2">
    <name type="scientific">Flavobacterium chilense</name>
    <dbReference type="NCBI Taxonomy" id="946677"/>
    <lineage>
        <taxon>Bacteria</taxon>
        <taxon>Pseudomonadati</taxon>
        <taxon>Bacteroidota</taxon>
        <taxon>Flavobacteriia</taxon>
        <taxon>Flavobacteriales</taxon>
        <taxon>Flavobacteriaceae</taxon>
        <taxon>Flavobacterium</taxon>
    </lineage>
</organism>
<dbReference type="EMBL" id="FRBT01000001">
    <property type="protein sequence ID" value="SHL26324.1"/>
    <property type="molecule type" value="Genomic_DNA"/>
</dbReference>
<dbReference type="Proteomes" id="UP000184028">
    <property type="component" value="Unassembled WGS sequence"/>
</dbReference>
<evidence type="ECO:0000313" key="1">
    <source>
        <dbReference type="EMBL" id="SHL26324.1"/>
    </source>
</evidence>
<proteinExistence type="predicted"/>
<gene>
    <name evidence="1" type="ORF">SAMN05444484_101903</name>
</gene>
<protein>
    <submittedName>
        <fullName evidence="1">Uncharacterized protein</fullName>
    </submittedName>
</protein>
<reference evidence="2" key="1">
    <citation type="submission" date="2016-11" db="EMBL/GenBank/DDBJ databases">
        <authorList>
            <person name="Varghese N."/>
            <person name="Submissions S."/>
        </authorList>
    </citation>
    <scope>NUCLEOTIDE SEQUENCE [LARGE SCALE GENOMIC DNA]</scope>
    <source>
        <strain evidence="2">DSM 24724</strain>
    </source>
</reference>
<accession>A0A1M6Z785</accession>
<name>A0A1M6Z785_9FLAO</name>
<dbReference type="STRING" id="946677.SAMN05444484_101903"/>